<dbReference type="Pfam" id="PF07690">
    <property type="entry name" value="MFS_1"/>
    <property type="match status" value="1"/>
</dbReference>
<keyword evidence="1" id="KW-1133">Transmembrane helix</keyword>
<feature type="transmembrane region" description="Helical" evidence="1">
    <location>
        <begin position="46"/>
        <end position="63"/>
    </location>
</feature>
<gene>
    <name evidence="3" type="ORF">S01H4_45302</name>
</gene>
<evidence type="ECO:0000313" key="3">
    <source>
        <dbReference type="EMBL" id="GAG98083.1"/>
    </source>
</evidence>
<feature type="transmembrane region" description="Helical" evidence="1">
    <location>
        <begin position="134"/>
        <end position="152"/>
    </location>
</feature>
<keyword evidence="1" id="KW-0472">Membrane</keyword>
<dbReference type="PROSITE" id="PS50850">
    <property type="entry name" value="MFS"/>
    <property type="match status" value="1"/>
</dbReference>
<sequence length="163" mass="17371">PLYFTNSGTSLLNIGYILLVFGLLGGIGGLFSGYYADKLKNKKSSFVIQFGLVAALPLIYFTFKTAGAASIILFVLGGFFLISTLPLCIRLSQDIFPRNIGLASSLVMGLSAGSAGVTMIFLGKVADSIGIIRTINYALMLPVVALLLLTFFQKNCLQATGRE</sequence>
<dbReference type="InterPro" id="IPR036259">
    <property type="entry name" value="MFS_trans_sf"/>
</dbReference>
<dbReference type="InterPro" id="IPR011701">
    <property type="entry name" value="MFS"/>
</dbReference>
<accession>X1CPN1</accession>
<protein>
    <recommendedName>
        <fullName evidence="2">Major facilitator superfamily (MFS) profile domain-containing protein</fullName>
    </recommendedName>
</protein>
<feature type="non-terminal residue" evidence="3">
    <location>
        <position position="1"/>
    </location>
</feature>
<dbReference type="EMBL" id="BART01025210">
    <property type="protein sequence ID" value="GAG98083.1"/>
    <property type="molecule type" value="Genomic_DNA"/>
</dbReference>
<evidence type="ECO:0000256" key="1">
    <source>
        <dbReference type="SAM" id="Phobius"/>
    </source>
</evidence>
<dbReference type="Gene3D" id="1.20.1250.20">
    <property type="entry name" value="MFS general substrate transporter like domains"/>
    <property type="match status" value="1"/>
</dbReference>
<feature type="domain" description="Major facilitator superfamily (MFS) profile" evidence="2">
    <location>
        <begin position="1"/>
        <end position="157"/>
    </location>
</feature>
<keyword evidence="1" id="KW-0812">Transmembrane</keyword>
<comment type="caution">
    <text evidence="3">The sequence shown here is derived from an EMBL/GenBank/DDBJ whole genome shotgun (WGS) entry which is preliminary data.</text>
</comment>
<name>X1CPN1_9ZZZZ</name>
<dbReference type="PANTHER" id="PTHR43129:SF1">
    <property type="entry name" value="FOSMIDOMYCIN RESISTANCE PROTEIN"/>
    <property type="match status" value="1"/>
</dbReference>
<dbReference type="AlphaFoldDB" id="X1CPN1"/>
<dbReference type="GO" id="GO:0005886">
    <property type="term" value="C:plasma membrane"/>
    <property type="evidence" value="ECO:0007669"/>
    <property type="project" value="TreeGrafter"/>
</dbReference>
<evidence type="ECO:0000259" key="2">
    <source>
        <dbReference type="PROSITE" id="PS50850"/>
    </source>
</evidence>
<feature type="transmembrane region" description="Helical" evidence="1">
    <location>
        <begin position="100"/>
        <end position="122"/>
    </location>
</feature>
<dbReference type="SUPFAM" id="SSF103473">
    <property type="entry name" value="MFS general substrate transporter"/>
    <property type="match status" value="1"/>
</dbReference>
<organism evidence="3">
    <name type="scientific">marine sediment metagenome</name>
    <dbReference type="NCBI Taxonomy" id="412755"/>
    <lineage>
        <taxon>unclassified sequences</taxon>
        <taxon>metagenomes</taxon>
        <taxon>ecological metagenomes</taxon>
    </lineage>
</organism>
<feature type="transmembrane region" description="Helical" evidence="1">
    <location>
        <begin position="69"/>
        <end position="88"/>
    </location>
</feature>
<dbReference type="PANTHER" id="PTHR43129">
    <property type="entry name" value="FOSMIDOMYCIN RESISTANCE PROTEIN"/>
    <property type="match status" value="1"/>
</dbReference>
<reference evidence="3" key="1">
    <citation type="journal article" date="2014" name="Front. Microbiol.">
        <title>High frequency of phylogenetically diverse reductive dehalogenase-homologous genes in deep subseafloor sedimentary metagenomes.</title>
        <authorList>
            <person name="Kawai M."/>
            <person name="Futagami T."/>
            <person name="Toyoda A."/>
            <person name="Takaki Y."/>
            <person name="Nishi S."/>
            <person name="Hori S."/>
            <person name="Arai W."/>
            <person name="Tsubouchi T."/>
            <person name="Morono Y."/>
            <person name="Uchiyama I."/>
            <person name="Ito T."/>
            <person name="Fujiyama A."/>
            <person name="Inagaki F."/>
            <person name="Takami H."/>
        </authorList>
    </citation>
    <scope>NUCLEOTIDE SEQUENCE</scope>
    <source>
        <strain evidence="3">Expedition CK06-06</strain>
    </source>
</reference>
<dbReference type="GO" id="GO:0022857">
    <property type="term" value="F:transmembrane transporter activity"/>
    <property type="evidence" value="ECO:0007669"/>
    <property type="project" value="InterPro"/>
</dbReference>
<proteinExistence type="predicted"/>
<feature type="transmembrane region" description="Helical" evidence="1">
    <location>
        <begin position="12"/>
        <end position="34"/>
    </location>
</feature>
<dbReference type="InterPro" id="IPR020846">
    <property type="entry name" value="MFS_dom"/>
</dbReference>